<dbReference type="SUPFAM" id="SSF48403">
    <property type="entry name" value="Ankyrin repeat"/>
    <property type="match status" value="1"/>
</dbReference>
<evidence type="ECO:0000313" key="6">
    <source>
        <dbReference type="EMBL" id="EER43784.1"/>
    </source>
</evidence>
<name>C6H5W3_AJECH</name>
<dbReference type="Proteomes" id="UP000002624">
    <property type="component" value="Unassembled WGS sequence"/>
</dbReference>
<keyword evidence="5" id="KW-1133">Transmembrane helix</keyword>
<dbReference type="STRING" id="544712.C6H5W3"/>
<evidence type="ECO:0000256" key="1">
    <source>
        <dbReference type="ARBA" id="ARBA00022737"/>
    </source>
</evidence>
<evidence type="ECO:0000256" key="5">
    <source>
        <dbReference type="SAM" id="Phobius"/>
    </source>
</evidence>
<evidence type="ECO:0000256" key="3">
    <source>
        <dbReference type="PROSITE-ProRule" id="PRU00023"/>
    </source>
</evidence>
<keyword evidence="1" id="KW-0677">Repeat</keyword>
<dbReference type="EMBL" id="GG692420">
    <property type="protein sequence ID" value="EER43784.1"/>
    <property type="molecule type" value="Genomic_DNA"/>
</dbReference>
<dbReference type="HOGENOM" id="CLU_879879_0_0_1"/>
<dbReference type="PANTHER" id="PTHR24171">
    <property type="entry name" value="ANKYRIN REPEAT DOMAIN-CONTAINING PROTEIN 39-RELATED"/>
    <property type="match status" value="1"/>
</dbReference>
<dbReference type="AlphaFoldDB" id="C6H5W3"/>
<accession>C6H5W3</accession>
<reference evidence="7" key="1">
    <citation type="submission" date="2009-05" db="EMBL/GenBank/DDBJ databases">
        <title>The genome sequence of Ajellomyces capsulatus strain H143.</title>
        <authorList>
            <person name="Champion M."/>
            <person name="Cuomo C.A."/>
            <person name="Ma L.-J."/>
            <person name="Henn M.R."/>
            <person name="Sil A."/>
            <person name="Goldman B."/>
            <person name="Young S.K."/>
            <person name="Kodira C.D."/>
            <person name="Zeng Q."/>
            <person name="Koehrsen M."/>
            <person name="Alvarado L."/>
            <person name="Berlin A.M."/>
            <person name="Borenstein D."/>
            <person name="Chen Z."/>
            <person name="Engels R."/>
            <person name="Freedman E."/>
            <person name="Gellesch M."/>
            <person name="Goldberg J."/>
            <person name="Griggs A."/>
            <person name="Gujja S."/>
            <person name="Heiman D.I."/>
            <person name="Hepburn T.A."/>
            <person name="Howarth C."/>
            <person name="Jen D."/>
            <person name="Larson L."/>
            <person name="Lewis B."/>
            <person name="Mehta T."/>
            <person name="Park D."/>
            <person name="Pearson M."/>
            <person name="Roberts A."/>
            <person name="Saif S."/>
            <person name="Shea T.D."/>
            <person name="Shenoy N."/>
            <person name="Sisk P."/>
            <person name="Stolte C."/>
            <person name="Sykes S."/>
            <person name="Walk T."/>
            <person name="White J."/>
            <person name="Yandava C."/>
            <person name="Klein B."/>
            <person name="McEwen J.G."/>
            <person name="Puccia R."/>
            <person name="Goldman G.H."/>
            <person name="Felipe M.S."/>
            <person name="Nino-Vega G."/>
            <person name="San-Blas G."/>
            <person name="Taylor J.W."/>
            <person name="Mendoza L."/>
            <person name="Galagan J.E."/>
            <person name="Nusbaum C."/>
            <person name="Birren B.W."/>
        </authorList>
    </citation>
    <scope>NUCLEOTIDE SEQUENCE [LARGE SCALE GENOMIC DNA]</scope>
    <source>
        <strain evidence="7">H143</strain>
    </source>
</reference>
<dbReference type="Pfam" id="PF12796">
    <property type="entry name" value="Ank_2"/>
    <property type="match status" value="1"/>
</dbReference>
<organism evidence="6 7">
    <name type="scientific">Ajellomyces capsulatus (strain H143)</name>
    <name type="common">Darling's disease fungus</name>
    <name type="synonym">Histoplasma capsulatum</name>
    <dbReference type="NCBI Taxonomy" id="544712"/>
    <lineage>
        <taxon>Eukaryota</taxon>
        <taxon>Fungi</taxon>
        <taxon>Dikarya</taxon>
        <taxon>Ascomycota</taxon>
        <taxon>Pezizomycotina</taxon>
        <taxon>Eurotiomycetes</taxon>
        <taxon>Eurotiomycetidae</taxon>
        <taxon>Onygenales</taxon>
        <taxon>Ajellomycetaceae</taxon>
        <taxon>Histoplasma</taxon>
    </lineage>
</organism>
<gene>
    <name evidence="6" type="ORF">HCDG_01814</name>
</gene>
<protein>
    <submittedName>
        <fullName evidence="6">Uncharacterized protein</fullName>
    </submittedName>
</protein>
<feature type="repeat" description="ANK" evidence="3">
    <location>
        <begin position="1"/>
        <end position="26"/>
    </location>
</feature>
<keyword evidence="5" id="KW-0472">Membrane</keyword>
<dbReference type="Gene3D" id="1.25.40.20">
    <property type="entry name" value="Ankyrin repeat-containing domain"/>
    <property type="match status" value="1"/>
</dbReference>
<dbReference type="InterPro" id="IPR036770">
    <property type="entry name" value="Ankyrin_rpt-contain_sf"/>
</dbReference>
<proteinExistence type="predicted"/>
<sequence>MASREKSSSMISLLLEHGAEVNATNGNGRTALMEASLWGGLETAKILLSQSVNQYLYDNEKQRAFDLSQPTRKNQKERHIKAGGVWGDPSTEPIYKEDVVNRDADRREISRILEGINLHKDDQPDLTNSKSDSYPIHPDSHHPILGTPNIKRTSQLIEMNAWRDIFEDKLNAPKFEYRGALRVDRDDVQYIQIYAAPAVNTGNADSVQIYGLLPLRRGIQAAETVPAIAFGLVGVVGVLVTAASLFYSRRADKRANPETKRDSCGVCLQTVADTLKAEPSRCPTCASIDLPACGFCGRPAGKARIFRSRSIHHERS</sequence>
<feature type="transmembrane region" description="Helical" evidence="5">
    <location>
        <begin position="227"/>
        <end position="247"/>
    </location>
</feature>
<keyword evidence="2 3" id="KW-0040">ANK repeat</keyword>
<dbReference type="InterPro" id="IPR002110">
    <property type="entry name" value="Ankyrin_rpt"/>
</dbReference>
<dbReference type="GO" id="GO:0085020">
    <property type="term" value="P:protein K6-linked ubiquitination"/>
    <property type="evidence" value="ECO:0007669"/>
    <property type="project" value="TreeGrafter"/>
</dbReference>
<dbReference type="PANTHER" id="PTHR24171:SF8">
    <property type="entry name" value="BRCA1-ASSOCIATED RING DOMAIN PROTEIN 1"/>
    <property type="match status" value="1"/>
</dbReference>
<dbReference type="GO" id="GO:0004842">
    <property type="term" value="F:ubiquitin-protein transferase activity"/>
    <property type="evidence" value="ECO:0007669"/>
    <property type="project" value="TreeGrafter"/>
</dbReference>
<dbReference type="VEuPathDB" id="FungiDB:HCDG_01814"/>
<evidence type="ECO:0000313" key="7">
    <source>
        <dbReference type="Proteomes" id="UP000002624"/>
    </source>
</evidence>
<feature type="region of interest" description="Disordered" evidence="4">
    <location>
        <begin position="67"/>
        <end position="87"/>
    </location>
</feature>
<dbReference type="PROSITE" id="PS50088">
    <property type="entry name" value="ANK_REPEAT"/>
    <property type="match status" value="2"/>
</dbReference>
<evidence type="ECO:0000256" key="4">
    <source>
        <dbReference type="SAM" id="MobiDB-lite"/>
    </source>
</evidence>
<evidence type="ECO:0000256" key="2">
    <source>
        <dbReference type="ARBA" id="ARBA00023043"/>
    </source>
</evidence>
<keyword evidence="5" id="KW-0812">Transmembrane</keyword>
<feature type="repeat" description="ANK" evidence="3">
    <location>
        <begin position="27"/>
        <end position="59"/>
    </location>
</feature>